<feature type="transmembrane region" description="Helical" evidence="8">
    <location>
        <begin position="225"/>
        <end position="245"/>
    </location>
</feature>
<dbReference type="AlphaFoldDB" id="A0A163AVT9"/>
<feature type="transmembrane region" description="Helical" evidence="8">
    <location>
        <begin position="173"/>
        <end position="189"/>
    </location>
</feature>
<keyword evidence="5 8" id="KW-0472">Membrane</keyword>
<feature type="transmembrane region" description="Helical" evidence="8">
    <location>
        <begin position="101"/>
        <end position="118"/>
    </location>
</feature>
<feature type="chain" id="PRO_5007841610" description="Transmembrane protein 198" evidence="9">
    <location>
        <begin position="18"/>
        <end position="516"/>
    </location>
</feature>
<reference evidence="12" key="1">
    <citation type="submission" date="2015-06" db="EMBL/GenBank/DDBJ databases">
        <title>Expansion of signal transduction pathways in fungi by whole-genome duplication.</title>
        <authorList>
            <consortium name="DOE Joint Genome Institute"/>
            <person name="Corrochano L.M."/>
            <person name="Kuo A."/>
            <person name="Marcet-Houben M."/>
            <person name="Polaino S."/>
            <person name="Salamov A."/>
            <person name="Villalobos J.M."/>
            <person name="Alvarez M.I."/>
            <person name="Avalos J."/>
            <person name="Benito E.P."/>
            <person name="Benoit I."/>
            <person name="Burger G."/>
            <person name="Camino L.P."/>
            <person name="Canovas D."/>
            <person name="Cerda-Olmedo E."/>
            <person name="Cheng J.-F."/>
            <person name="Dominguez A."/>
            <person name="Elias M."/>
            <person name="Eslava A.P."/>
            <person name="Glaser F."/>
            <person name="Grimwood J."/>
            <person name="Gutierrez G."/>
            <person name="Heitman J."/>
            <person name="Henrissat B."/>
            <person name="Iturriaga E.A."/>
            <person name="Lang B.F."/>
            <person name="Lavin J.L."/>
            <person name="Lee S."/>
            <person name="Li W."/>
            <person name="Lindquist E."/>
            <person name="Lopez-Garcia S."/>
            <person name="Luque E.M."/>
            <person name="Marcos A.T."/>
            <person name="Martin J."/>
            <person name="McCluskey K."/>
            <person name="Medina H.R."/>
            <person name="Miralles-Duran A."/>
            <person name="Miyazaki A."/>
            <person name="Munoz-Torres E."/>
            <person name="Oguiza J.A."/>
            <person name="Ohm R."/>
            <person name="Olmedo M."/>
            <person name="Orejas M."/>
            <person name="Ortiz-Castellanos L."/>
            <person name="Pisabarro A.G."/>
            <person name="Rodriguez-Romero J."/>
            <person name="Ruiz-Herrera J."/>
            <person name="Ruiz-Vazquez R."/>
            <person name="Sanz C."/>
            <person name="Schackwitz W."/>
            <person name="Schmutz J."/>
            <person name="Shahriari M."/>
            <person name="Shelest E."/>
            <person name="Silva-Franco F."/>
            <person name="Soanes D."/>
            <person name="Syed K."/>
            <person name="Tagua V.G."/>
            <person name="Talbot N.J."/>
            <person name="Thon M."/>
            <person name="De vries R.P."/>
            <person name="Wiebenga A."/>
            <person name="Yadav J.S."/>
            <person name="Braun E.L."/>
            <person name="Baker S."/>
            <person name="Garre V."/>
            <person name="Horwitz B."/>
            <person name="Torres-Martinez S."/>
            <person name="Idnurm A."/>
            <person name="Herrera-Estrella A."/>
            <person name="Gabaldon T."/>
            <person name="Grigoriev I.V."/>
        </authorList>
    </citation>
    <scope>NUCLEOTIDE SEQUENCE [LARGE SCALE GENOMIC DNA]</scope>
    <source>
        <strain evidence="12">NRRL 1555(-)</strain>
    </source>
</reference>
<dbReference type="PANTHER" id="PTHR31247:SF5">
    <property type="entry name" value="DUF4203 DOMAIN-CONTAINING PROTEIN"/>
    <property type="match status" value="1"/>
</dbReference>
<evidence type="ECO:0000256" key="4">
    <source>
        <dbReference type="ARBA" id="ARBA00022989"/>
    </source>
</evidence>
<evidence type="ECO:0000259" key="10">
    <source>
        <dbReference type="Pfam" id="PF13886"/>
    </source>
</evidence>
<feature type="compositionally biased region" description="Low complexity" evidence="7">
    <location>
        <begin position="432"/>
        <end position="445"/>
    </location>
</feature>
<keyword evidence="3 8" id="KW-0812">Transmembrane</keyword>
<dbReference type="OrthoDB" id="102260at2759"/>
<protein>
    <recommendedName>
        <fullName evidence="6">Transmembrane protein 198</fullName>
    </recommendedName>
</protein>
<dbReference type="STRING" id="763407.A0A163AVT9"/>
<dbReference type="InterPro" id="IPR040236">
    <property type="entry name" value="TMEM198"/>
</dbReference>
<dbReference type="EMBL" id="KV440976">
    <property type="protein sequence ID" value="OAD76151.1"/>
    <property type="molecule type" value="Genomic_DNA"/>
</dbReference>
<feature type="compositionally biased region" description="Polar residues" evidence="7">
    <location>
        <begin position="360"/>
        <end position="370"/>
    </location>
</feature>
<dbReference type="InterPro" id="IPR025256">
    <property type="entry name" value="TM7S3/TM198-like_dom"/>
</dbReference>
<comment type="similarity">
    <text evidence="2">Belongs to the TMEM198 family.</text>
</comment>
<feature type="signal peptide" evidence="9">
    <location>
        <begin position="1"/>
        <end position="17"/>
    </location>
</feature>
<feature type="region of interest" description="Disordered" evidence="7">
    <location>
        <begin position="353"/>
        <end position="373"/>
    </location>
</feature>
<evidence type="ECO:0000256" key="9">
    <source>
        <dbReference type="SAM" id="SignalP"/>
    </source>
</evidence>
<evidence type="ECO:0000313" key="11">
    <source>
        <dbReference type="EMBL" id="OAD76151.1"/>
    </source>
</evidence>
<keyword evidence="12" id="KW-1185">Reference proteome</keyword>
<dbReference type="Proteomes" id="UP000077315">
    <property type="component" value="Unassembled WGS sequence"/>
</dbReference>
<keyword evidence="9" id="KW-0732">Signal</keyword>
<dbReference type="VEuPathDB" id="FungiDB:PHYBLDRAFT_143136"/>
<comment type="subcellular location">
    <subcellularLocation>
        <location evidence="1">Membrane</location>
        <topology evidence="1">Multi-pass membrane protein</topology>
    </subcellularLocation>
</comment>
<feature type="transmembrane region" description="Helical" evidence="8">
    <location>
        <begin position="195"/>
        <end position="218"/>
    </location>
</feature>
<accession>A0A163AVT9</accession>
<sequence>MLLTQAFWILLIATVHTAILAHASSSSLSNVIYNQQDAGMLRPLLDSDANYLHVNVSHQKNPSRIPRRAIDYMYDVPEQYQQKDTMILIYGGWEPTYHNKLIGVIFILVGLYLSALGFRYRRPTVCVFAWSTFMNVELPDSYIDSESDTLIVTSLFGFIGMGVFSIFHDKAKYIICAMGGFVFALWALSSTKSGVVSQSIVRVISISLCSIIAGVFTLRVERYTIMASTSFIGSFLFFVGVDLFIHTGYLAGIKSVLDWNPWHQGFYVITLATYIILAGTLAYACATFCWQHAINECREFDGTWSLQKPVEISESDDENKDDNTKSIVSSESLTEKTPEYASSTGNKIALITNGIRPSHKSNTPKSTATHTGIPRLTCATKAIKPAENNLGAGTLRNTNYQLLATSSTEDNKTIVVRPDNIHAYTSSSRRITAGGSTGETSSNTSVRSKGKEVDRTSTATWHFDEIPEDPPSPPHVRRQPSPRYVNQVGESSTSAASSLNNSSGYSDDNYSTSRIR</sequence>
<evidence type="ECO:0000256" key="6">
    <source>
        <dbReference type="ARBA" id="ARBA00049737"/>
    </source>
</evidence>
<evidence type="ECO:0000256" key="5">
    <source>
        <dbReference type="ARBA" id="ARBA00023136"/>
    </source>
</evidence>
<evidence type="ECO:0000313" key="12">
    <source>
        <dbReference type="Proteomes" id="UP000077315"/>
    </source>
</evidence>
<evidence type="ECO:0000256" key="2">
    <source>
        <dbReference type="ARBA" id="ARBA00006244"/>
    </source>
</evidence>
<organism evidence="11 12">
    <name type="scientific">Phycomyces blakesleeanus (strain ATCC 8743b / DSM 1359 / FGSC 10004 / NBRC 33097 / NRRL 1555)</name>
    <dbReference type="NCBI Taxonomy" id="763407"/>
    <lineage>
        <taxon>Eukaryota</taxon>
        <taxon>Fungi</taxon>
        <taxon>Fungi incertae sedis</taxon>
        <taxon>Mucoromycota</taxon>
        <taxon>Mucoromycotina</taxon>
        <taxon>Mucoromycetes</taxon>
        <taxon>Mucorales</taxon>
        <taxon>Phycomycetaceae</taxon>
        <taxon>Phycomyces</taxon>
    </lineage>
</organism>
<evidence type="ECO:0000256" key="7">
    <source>
        <dbReference type="SAM" id="MobiDB-lite"/>
    </source>
</evidence>
<feature type="transmembrane region" description="Helical" evidence="8">
    <location>
        <begin position="265"/>
        <end position="290"/>
    </location>
</feature>
<feature type="region of interest" description="Disordered" evidence="7">
    <location>
        <begin position="311"/>
        <end position="341"/>
    </location>
</feature>
<dbReference type="RefSeq" id="XP_018294191.1">
    <property type="nucleotide sequence ID" value="XM_018430941.1"/>
</dbReference>
<dbReference type="InParanoid" id="A0A163AVT9"/>
<dbReference type="GO" id="GO:0005886">
    <property type="term" value="C:plasma membrane"/>
    <property type="evidence" value="ECO:0007669"/>
    <property type="project" value="TreeGrafter"/>
</dbReference>
<evidence type="ECO:0000256" key="1">
    <source>
        <dbReference type="ARBA" id="ARBA00004141"/>
    </source>
</evidence>
<dbReference type="GeneID" id="28991847"/>
<dbReference type="PANTHER" id="PTHR31247">
    <property type="entry name" value="TRANSMEMBRANE PROTEIN 198 FAMILY MEMBER"/>
    <property type="match status" value="1"/>
</dbReference>
<feature type="region of interest" description="Disordered" evidence="7">
    <location>
        <begin position="426"/>
        <end position="516"/>
    </location>
</feature>
<proteinExistence type="inferred from homology"/>
<gene>
    <name evidence="11" type="ORF">PHYBLDRAFT_143136</name>
</gene>
<feature type="compositionally biased region" description="Low complexity" evidence="7">
    <location>
        <begin position="491"/>
        <end position="516"/>
    </location>
</feature>
<evidence type="ECO:0000256" key="3">
    <source>
        <dbReference type="ARBA" id="ARBA00022692"/>
    </source>
</evidence>
<name>A0A163AVT9_PHYB8</name>
<evidence type="ECO:0000256" key="8">
    <source>
        <dbReference type="SAM" id="Phobius"/>
    </source>
</evidence>
<feature type="transmembrane region" description="Helical" evidence="8">
    <location>
        <begin position="149"/>
        <end position="166"/>
    </location>
</feature>
<feature type="domain" description="TM7S3/TM198-like" evidence="10">
    <location>
        <begin position="103"/>
        <end position="292"/>
    </location>
</feature>
<dbReference type="Pfam" id="PF13886">
    <property type="entry name" value="TM7S3_TM198"/>
    <property type="match status" value="1"/>
</dbReference>
<keyword evidence="4 8" id="KW-1133">Transmembrane helix</keyword>